<name>A0A7C4JJP6_9CREN</name>
<comment type="similarity">
    <text evidence="1">Belongs to the eIF-2-alpha family.</text>
</comment>
<dbReference type="SUPFAM" id="SSF50249">
    <property type="entry name" value="Nucleic acid-binding proteins"/>
    <property type="match status" value="1"/>
</dbReference>
<dbReference type="EMBL" id="DTBD01000025">
    <property type="protein sequence ID" value="HGQ64320.1"/>
    <property type="molecule type" value="Genomic_DNA"/>
</dbReference>
<dbReference type="InterPro" id="IPR044126">
    <property type="entry name" value="S1_IF2_alpha"/>
</dbReference>
<evidence type="ECO:0000313" key="6">
    <source>
        <dbReference type="EMBL" id="HGQ35979.1"/>
    </source>
</evidence>
<dbReference type="AlphaFoldDB" id="A0A7C4JJP6"/>
<dbReference type="CDD" id="cd04452">
    <property type="entry name" value="S1_IF2_alpha"/>
    <property type="match status" value="1"/>
</dbReference>
<dbReference type="InterPro" id="IPR024055">
    <property type="entry name" value="TIF2_asu_C"/>
</dbReference>
<keyword evidence="3" id="KW-0648">Protein biosynthesis</keyword>
<dbReference type="Gene3D" id="1.10.150.190">
    <property type="entry name" value="Translation initiation factor 2, subunit 1, domain 2"/>
    <property type="match status" value="1"/>
</dbReference>
<dbReference type="Pfam" id="PF07541">
    <property type="entry name" value="EIF_2_alpha"/>
    <property type="match status" value="1"/>
</dbReference>
<dbReference type="Gene3D" id="2.40.50.140">
    <property type="entry name" value="Nucleic acid-binding proteins"/>
    <property type="match status" value="1"/>
</dbReference>
<protein>
    <submittedName>
        <fullName evidence="7">Translation initiation factor IF-2 subunit alpha</fullName>
    </submittedName>
</protein>
<proteinExistence type="inferred from homology"/>
<dbReference type="Gene3D" id="3.30.70.1130">
    <property type="entry name" value="EIF_2_alpha"/>
    <property type="match status" value="1"/>
</dbReference>
<dbReference type="PANTHER" id="PTHR10602:SF0">
    <property type="entry name" value="EUKARYOTIC TRANSLATION INITIATION FACTOR 2 SUBUNIT 1"/>
    <property type="match status" value="1"/>
</dbReference>
<keyword evidence="2 7" id="KW-0396">Initiation factor</keyword>
<dbReference type="GO" id="GO:0003723">
    <property type="term" value="F:RNA binding"/>
    <property type="evidence" value="ECO:0007669"/>
    <property type="project" value="InterPro"/>
</dbReference>
<dbReference type="SUPFAM" id="SSF110993">
    <property type="entry name" value="eIF-2-alpha, C-terminal domain"/>
    <property type="match status" value="1"/>
</dbReference>
<dbReference type="PANTHER" id="PTHR10602">
    <property type="entry name" value="EUKARYOTIC TRANSLATION INITIATION FACTOR 2 SUBUNIT 1"/>
    <property type="match status" value="1"/>
</dbReference>
<dbReference type="InterPro" id="IPR024054">
    <property type="entry name" value="TIF2_asu_middle_sf"/>
</dbReference>
<dbReference type="InterPro" id="IPR011488">
    <property type="entry name" value="TIF_2_asu"/>
</dbReference>
<dbReference type="GO" id="GO:0043022">
    <property type="term" value="F:ribosome binding"/>
    <property type="evidence" value="ECO:0007669"/>
    <property type="project" value="TreeGrafter"/>
</dbReference>
<dbReference type="SMART" id="SM00316">
    <property type="entry name" value="S1"/>
    <property type="match status" value="1"/>
</dbReference>
<evidence type="ECO:0000256" key="2">
    <source>
        <dbReference type="ARBA" id="ARBA00022540"/>
    </source>
</evidence>
<dbReference type="InterPro" id="IPR012340">
    <property type="entry name" value="NA-bd_OB-fold"/>
</dbReference>
<accession>A0A7C4JJP6</accession>
<dbReference type="SUPFAM" id="SSF116742">
    <property type="entry name" value="eIF2alpha middle domain-like"/>
    <property type="match status" value="1"/>
</dbReference>
<dbReference type="GO" id="GO:0003743">
    <property type="term" value="F:translation initiation factor activity"/>
    <property type="evidence" value="ECO:0007669"/>
    <property type="project" value="UniProtKB-KW"/>
</dbReference>
<feature type="domain" description="S1 motif" evidence="5">
    <location>
        <begin position="15"/>
        <end position="88"/>
    </location>
</feature>
<keyword evidence="4" id="KW-0175">Coiled coil</keyword>
<sequence>MSALPFRKKSLPEVSELVIARVDKVFEYGAYCTLLEYEISNAFIPWSEVSAKYVKDIRDVLKEGQVVIAKVIRVDRKASRVQVDLSIKRVLEGEKKVKMLRWKRMQKAQKIVELTAKNLGKSLEEAYKNVWSKLEKIVDPLSVFEDSILVGVEPLIKLGISEEWGKALYDEAKKHISIKMVKIRSILKITTYKPDGVERIKKVLSHIQNMPTPLNTKISVYTIGSPRYRIEIMSPNYKDAESIFNQIETELQRLVRELEIEHVDLVREEVEKGG</sequence>
<dbReference type="Pfam" id="PF00575">
    <property type="entry name" value="S1"/>
    <property type="match status" value="1"/>
</dbReference>
<dbReference type="NCBIfam" id="NF003062">
    <property type="entry name" value="PRK03987.1-1"/>
    <property type="match status" value="1"/>
</dbReference>
<feature type="coiled-coil region" evidence="4">
    <location>
        <begin position="237"/>
        <end position="268"/>
    </location>
</feature>
<comment type="caution">
    <text evidence="7">The sequence shown here is derived from an EMBL/GenBank/DDBJ whole genome shotgun (WGS) entry which is preliminary data.</text>
</comment>
<evidence type="ECO:0000256" key="1">
    <source>
        <dbReference type="ARBA" id="ARBA00007223"/>
    </source>
</evidence>
<gene>
    <name evidence="7" type="ORF">ENU08_03655</name>
    <name evidence="6" type="ORF">ENU41_04805</name>
</gene>
<dbReference type="EMBL" id="DTCK01000034">
    <property type="protein sequence ID" value="HGQ35979.1"/>
    <property type="molecule type" value="Genomic_DNA"/>
</dbReference>
<dbReference type="PROSITE" id="PS50126">
    <property type="entry name" value="S1"/>
    <property type="match status" value="1"/>
</dbReference>
<reference evidence="7" key="1">
    <citation type="journal article" date="2020" name="mSystems">
        <title>Genome- and Community-Level Interaction Insights into Carbon Utilization and Element Cycling Functions of Hydrothermarchaeota in Hydrothermal Sediment.</title>
        <authorList>
            <person name="Zhou Z."/>
            <person name="Liu Y."/>
            <person name="Xu W."/>
            <person name="Pan J."/>
            <person name="Luo Z.H."/>
            <person name="Li M."/>
        </authorList>
    </citation>
    <scope>NUCLEOTIDE SEQUENCE [LARGE SCALE GENOMIC DNA]</scope>
    <source>
        <strain evidence="7">SpSt-637</strain>
        <strain evidence="6">SpSt-667</strain>
    </source>
</reference>
<evidence type="ECO:0000256" key="4">
    <source>
        <dbReference type="SAM" id="Coils"/>
    </source>
</evidence>
<evidence type="ECO:0000313" key="7">
    <source>
        <dbReference type="EMBL" id="HGQ64320.1"/>
    </source>
</evidence>
<dbReference type="InterPro" id="IPR003029">
    <property type="entry name" value="S1_domain"/>
</dbReference>
<evidence type="ECO:0000256" key="3">
    <source>
        <dbReference type="ARBA" id="ARBA00022917"/>
    </source>
</evidence>
<organism evidence="7">
    <name type="scientific">Ignisphaera aggregans</name>
    <dbReference type="NCBI Taxonomy" id="334771"/>
    <lineage>
        <taxon>Archaea</taxon>
        <taxon>Thermoproteota</taxon>
        <taxon>Thermoprotei</taxon>
        <taxon>Desulfurococcales</taxon>
        <taxon>Desulfurococcaceae</taxon>
        <taxon>Ignisphaera</taxon>
    </lineage>
</organism>
<evidence type="ECO:0000259" key="5">
    <source>
        <dbReference type="PROSITE" id="PS50126"/>
    </source>
</evidence>